<organism evidence="1 2">
    <name type="scientific">Vitis vinifera</name>
    <name type="common">Grape</name>
    <dbReference type="NCBI Taxonomy" id="29760"/>
    <lineage>
        <taxon>Eukaryota</taxon>
        <taxon>Viridiplantae</taxon>
        <taxon>Streptophyta</taxon>
        <taxon>Embryophyta</taxon>
        <taxon>Tracheophyta</taxon>
        <taxon>Spermatophyta</taxon>
        <taxon>Magnoliopsida</taxon>
        <taxon>eudicotyledons</taxon>
        <taxon>Gunneridae</taxon>
        <taxon>Pentapetalae</taxon>
        <taxon>rosids</taxon>
        <taxon>Vitales</taxon>
        <taxon>Vitaceae</taxon>
        <taxon>Viteae</taxon>
        <taxon>Vitis</taxon>
    </lineage>
</organism>
<dbReference type="AlphaFoldDB" id="A0A438FPL9"/>
<proteinExistence type="predicted"/>
<name>A0A438FPL9_VITVI</name>
<dbReference type="Proteomes" id="UP000288805">
    <property type="component" value="Unassembled WGS sequence"/>
</dbReference>
<protein>
    <recommendedName>
        <fullName evidence="3">DUF4220 domain-containing protein</fullName>
    </recommendedName>
</protein>
<comment type="caution">
    <text evidence="1">The sequence shown here is derived from an EMBL/GenBank/DDBJ whole genome shotgun (WGS) entry which is preliminary data.</text>
</comment>
<sequence>MLSTMDSLRYHNTIFFSQIELRNIAATMCETWNCKSYLVDKENAVEGKGGNYWCPKTLLFQKIIFEQLLDKSRSASGHQGIILLWYIATDLFYYSDLKKNSISVKNSKWEACKLLLDYMLYLLVMCPFMLPNRIGQFRFLDSCAEAMEFFQDRKYVTDRIQASEKLLQVSTEILPLEMKGDRNKSAKFDACRLAKFLQSLETEEQCESEKKWEMMSHVWVEMLCYAANQCRWNYHAKQLRRGRELLNHVWLLMAYFVFPKEPTVFLLEKGWKQSIVSHSEKEKEKETDGIGWSTCGGH</sequence>
<gene>
    <name evidence="1" type="ORF">CK203_063848</name>
</gene>
<evidence type="ECO:0000313" key="1">
    <source>
        <dbReference type="EMBL" id="RVW61897.1"/>
    </source>
</evidence>
<dbReference type="PANTHER" id="PTHR31325">
    <property type="entry name" value="OS01G0798800 PROTEIN-RELATED"/>
    <property type="match status" value="1"/>
</dbReference>
<dbReference type="InterPro" id="IPR007658">
    <property type="entry name" value="DUF594"/>
</dbReference>
<dbReference type="OrthoDB" id="1689146at2759"/>
<accession>A0A438FPL9</accession>
<evidence type="ECO:0008006" key="3">
    <source>
        <dbReference type="Google" id="ProtNLM"/>
    </source>
</evidence>
<dbReference type="EMBL" id="QGNW01000799">
    <property type="protein sequence ID" value="RVW61897.1"/>
    <property type="molecule type" value="Genomic_DNA"/>
</dbReference>
<evidence type="ECO:0000313" key="2">
    <source>
        <dbReference type="Proteomes" id="UP000288805"/>
    </source>
</evidence>
<reference evidence="1 2" key="1">
    <citation type="journal article" date="2018" name="PLoS Genet.">
        <title>Population sequencing reveals clonal diversity and ancestral inbreeding in the grapevine cultivar Chardonnay.</title>
        <authorList>
            <person name="Roach M.J."/>
            <person name="Johnson D.L."/>
            <person name="Bohlmann J."/>
            <person name="van Vuuren H.J."/>
            <person name="Jones S.J."/>
            <person name="Pretorius I.S."/>
            <person name="Schmidt S.A."/>
            <person name="Borneman A.R."/>
        </authorList>
    </citation>
    <scope>NUCLEOTIDE SEQUENCE [LARGE SCALE GENOMIC DNA]</scope>
    <source>
        <strain evidence="2">cv. Chardonnay</strain>
        <tissue evidence="1">Leaf</tissue>
    </source>
</reference>
<dbReference type="Pfam" id="PF04578">
    <property type="entry name" value="DUF594"/>
    <property type="match status" value="1"/>
</dbReference>